<dbReference type="Pfam" id="PF01336">
    <property type="entry name" value="tRNA_anti-codon"/>
    <property type="match status" value="1"/>
</dbReference>
<dbReference type="GO" id="GO:0005737">
    <property type="term" value="C:cytoplasm"/>
    <property type="evidence" value="ECO:0007669"/>
    <property type="project" value="UniProtKB-SubCell"/>
</dbReference>
<dbReference type="InterPro" id="IPR004365">
    <property type="entry name" value="NA-bd_OB_tRNA"/>
</dbReference>
<dbReference type="PANTHER" id="PTHR32294">
    <property type="entry name" value="DNA POLYMERASE III SUBUNIT ALPHA"/>
    <property type="match status" value="1"/>
</dbReference>
<dbReference type="Pfam" id="PF17657">
    <property type="entry name" value="DNA_pol3_finger"/>
    <property type="match status" value="1"/>
</dbReference>
<dbReference type="PANTHER" id="PTHR32294:SF0">
    <property type="entry name" value="DNA POLYMERASE III SUBUNIT ALPHA"/>
    <property type="match status" value="1"/>
</dbReference>
<evidence type="ECO:0000259" key="9">
    <source>
        <dbReference type="PROSITE" id="PS50801"/>
    </source>
</evidence>
<dbReference type="InterPro" id="IPR029460">
    <property type="entry name" value="DNAPol_HHH"/>
</dbReference>
<evidence type="ECO:0000256" key="3">
    <source>
        <dbReference type="ARBA" id="ARBA00019114"/>
    </source>
</evidence>
<evidence type="ECO:0000256" key="1">
    <source>
        <dbReference type="ARBA" id="ARBA00004496"/>
    </source>
</evidence>
<keyword evidence="7" id="KW-0239">DNA-directed DNA polymerase</keyword>
<evidence type="ECO:0000313" key="11">
    <source>
        <dbReference type="Proteomes" id="UP000266426"/>
    </source>
</evidence>
<dbReference type="GO" id="GO:0003887">
    <property type="term" value="F:DNA-directed DNA polymerase activity"/>
    <property type="evidence" value="ECO:0007669"/>
    <property type="project" value="UniProtKB-KW"/>
</dbReference>
<dbReference type="InterPro" id="IPR011708">
    <property type="entry name" value="DNA_pol3_alpha_NTPase_dom"/>
</dbReference>
<evidence type="ECO:0000256" key="4">
    <source>
        <dbReference type="ARBA" id="ARBA00022679"/>
    </source>
</evidence>
<name>A0A3A4QZT1_9BACT</name>
<dbReference type="SUPFAM" id="SSF89550">
    <property type="entry name" value="PHP domain-like"/>
    <property type="match status" value="1"/>
</dbReference>
<dbReference type="GO" id="GO:0008408">
    <property type="term" value="F:3'-5' exonuclease activity"/>
    <property type="evidence" value="ECO:0007669"/>
    <property type="project" value="InterPro"/>
</dbReference>
<evidence type="ECO:0000256" key="6">
    <source>
        <dbReference type="ARBA" id="ARBA00022705"/>
    </source>
</evidence>
<dbReference type="InterPro" id="IPR041931">
    <property type="entry name" value="DNA_pol3_alpha_thumb_dom"/>
</dbReference>
<evidence type="ECO:0000313" key="10">
    <source>
        <dbReference type="EMBL" id="RJP57646.1"/>
    </source>
</evidence>
<dbReference type="InterPro" id="IPR016195">
    <property type="entry name" value="Pol/histidinol_Pase-like"/>
</dbReference>
<dbReference type="Pfam" id="PF14579">
    <property type="entry name" value="HHH_6"/>
    <property type="match status" value="1"/>
</dbReference>
<comment type="catalytic activity">
    <reaction evidence="8">
        <text>DNA(n) + a 2'-deoxyribonucleoside 5'-triphosphate = DNA(n+1) + diphosphate</text>
        <dbReference type="Rhea" id="RHEA:22508"/>
        <dbReference type="Rhea" id="RHEA-COMP:17339"/>
        <dbReference type="Rhea" id="RHEA-COMP:17340"/>
        <dbReference type="ChEBI" id="CHEBI:33019"/>
        <dbReference type="ChEBI" id="CHEBI:61560"/>
        <dbReference type="ChEBI" id="CHEBI:173112"/>
        <dbReference type="EC" id="2.7.7.7"/>
    </reaction>
</comment>
<keyword evidence="5 10" id="KW-0548">Nucleotidyltransferase</keyword>
<proteinExistence type="predicted"/>
<dbReference type="SMART" id="SM00481">
    <property type="entry name" value="POLIIIAc"/>
    <property type="match status" value="1"/>
</dbReference>
<dbReference type="Pfam" id="PF07733">
    <property type="entry name" value="DNA_pol3_alpha"/>
    <property type="match status" value="1"/>
</dbReference>
<dbReference type="EMBL" id="QZJZ01000077">
    <property type="protein sequence ID" value="RJP57646.1"/>
    <property type="molecule type" value="Genomic_DNA"/>
</dbReference>
<dbReference type="CDD" id="cd12113">
    <property type="entry name" value="PHP_PolIIIA_DnaE3"/>
    <property type="match status" value="1"/>
</dbReference>
<dbReference type="InterPro" id="IPR004013">
    <property type="entry name" value="PHP_dom"/>
</dbReference>
<dbReference type="Proteomes" id="UP000266426">
    <property type="component" value="Unassembled WGS sequence"/>
</dbReference>
<dbReference type="InterPro" id="IPR004805">
    <property type="entry name" value="DnaE2/DnaE/PolC"/>
</dbReference>
<comment type="caution">
    <text evidence="10">The sequence shown here is derived from an EMBL/GenBank/DDBJ whole genome shotgun (WGS) entry which is preliminary data.</text>
</comment>
<feature type="domain" description="STAS" evidence="9">
    <location>
        <begin position="815"/>
        <end position="895"/>
    </location>
</feature>
<dbReference type="InterPro" id="IPR040982">
    <property type="entry name" value="DNA_pol3_finger"/>
</dbReference>
<gene>
    <name evidence="10" type="ORF">C4541_09780</name>
</gene>
<evidence type="ECO:0000256" key="5">
    <source>
        <dbReference type="ARBA" id="ARBA00022695"/>
    </source>
</evidence>
<evidence type="ECO:0000256" key="2">
    <source>
        <dbReference type="ARBA" id="ARBA00012417"/>
    </source>
</evidence>
<dbReference type="Gene3D" id="1.10.10.1600">
    <property type="entry name" value="Bacterial DNA polymerase III alpha subunit, thumb domain"/>
    <property type="match status" value="1"/>
</dbReference>
<reference evidence="10 11" key="1">
    <citation type="journal article" date="2017" name="ISME J.">
        <title>Energy and carbon metabolisms in a deep terrestrial subsurface fluid microbial community.</title>
        <authorList>
            <person name="Momper L."/>
            <person name="Jungbluth S.P."/>
            <person name="Lee M.D."/>
            <person name="Amend J.P."/>
        </authorList>
    </citation>
    <scope>NUCLEOTIDE SEQUENCE [LARGE SCALE GENOMIC DNA]</scope>
    <source>
        <strain evidence="10">SURF_26</strain>
    </source>
</reference>
<dbReference type="GO" id="GO:0003676">
    <property type="term" value="F:nucleic acid binding"/>
    <property type="evidence" value="ECO:0007669"/>
    <property type="project" value="InterPro"/>
</dbReference>
<accession>A0A3A4QZT1</accession>
<protein>
    <recommendedName>
        <fullName evidence="3">DNA polymerase III subunit alpha</fullName>
        <ecNumber evidence="2">2.7.7.7</ecNumber>
    </recommendedName>
</protein>
<dbReference type="PROSITE" id="PS50801">
    <property type="entry name" value="STAS"/>
    <property type="match status" value="1"/>
</dbReference>
<dbReference type="NCBIfam" id="TIGR00594">
    <property type="entry name" value="polc"/>
    <property type="match status" value="1"/>
</dbReference>
<dbReference type="NCBIfam" id="NF004226">
    <property type="entry name" value="PRK05673.1"/>
    <property type="match status" value="1"/>
</dbReference>
<dbReference type="Pfam" id="PF02811">
    <property type="entry name" value="PHP"/>
    <property type="match status" value="1"/>
</dbReference>
<comment type="subcellular location">
    <subcellularLocation>
        <location evidence="1">Cytoplasm</location>
    </subcellularLocation>
</comment>
<dbReference type="GO" id="GO:0006260">
    <property type="term" value="P:DNA replication"/>
    <property type="evidence" value="ECO:0007669"/>
    <property type="project" value="UniProtKB-KW"/>
</dbReference>
<dbReference type="NCBIfam" id="NF005298">
    <property type="entry name" value="PRK06826.1"/>
    <property type="match status" value="1"/>
</dbReference>
<evidence type="ECO:0000256" key="8">
    <source>
        <dbReference type="ARBA" id="ARBA00049244"/>
    </source>
</evidence>
<dbReference type="Gene3D" id="1.10.150.870">
    <property type="match status" value="1"/>
</dbReference>
<evidence type="ECO:0000256" key="7">
    <source>
        <dbReference type="ARBA" id="ARBA00022932"/>
    </source>
</evidence>
<dbReference type="Gene3D" id="3.20.20.140">
    <property type="entry name" value="Metal-dependent hydrolases"/>
    <property type="match status" value="1"/>
</dbReference>
<organism evidence="10 11">
    <name type="scientific">Candidatus Auribacter fodinae</name>
    <dbReference type="NCBI Taxonomy" id="2093366"/>
    <lineage>
        <taxon>Bacteria</taxon>
        <taxon>Pseudomonadati</taxon>
        <taxon>Candidatus Auribacterota</taxon>
        <taxon>Candidatus Auribacteria</taxon>
        <taxon>Candidatus Auribacterales</taxon>
        <taxon>Candidatus Auribacteraceae</taxon>
        <taxon>Candidatus Auribacter</taxon>
    </lineage>
</organism>
<dbReference type="CDD" id="cd04485">
    <property type="entry name" value="DnaE_OBF"/>
    <property type="match status" value="1"/>
</dbReference>
<dbReference type="InterPro" id="IPR002645">
    <property type="entry name" value="STAS_dom"/>
</dbReference>
<keyword evidence="4 10" id="KW-0808">Transferase</keyword>
<dbReference type="EC" id="2.7.7.7" evidence="2"/>
<sequence>MSSFVHLHNHSQYSILDGASRIPGMIKKAKEFNMPAVALTDHGNMYGVADFFLEAKKQEIKPIIGMEAYIAPKSRFDKTTSGMRNSYYHVLLLAKDQEGYRNLMELTSRGYSEGFYYKPRIDKELLKSHSKGLICTSACLKGEIPQAILKGQIDKARAITEEYVSFFDKGDFYIEIMDHGIPEQHTVNEHILGISKAMNLPVIATNDNHYLNEDDAYVHDVLLCVQTGNVLNDTNRMRFHTREFYFKSPEEMAKIFSGIPEALKNTLEVAEKCNVKLDFESRHLPRYHVPEGFTNESYLVDLCKEGIKKRYPDLNDSITQRLDYELSVIKQMGFIDYFLIVWDFINYAKRNGIPVGPGRGSAAGSIVAYSLGITDIDPLRYDLIFERFLNPERVSMPDIDIDFCYERRGEVINYVTQKYGQQCVAQIVTFGTLGAKAVVRDVGRVMGMEYNSVDKIAKLIPAELKMTLEKAIASNPELKALYENDNQVKNLIDTSIKLEGNVRNTSTHAAGIVISEQPLTNYIPLCKGTNGEISTQFNMKLVEKLGLLKMDFLGLKTLTVLHDTVQNIKRARNIDIDINTISLEDQNTFKILGEGKAIGVFQLESSGMREILVKLQPTCFEDIIALVALYRPGPLGSGMVDDFINRKHGRTPITYELPQLEPILKDTYGIILYQEQVQKIAAVLAGFSLGDADLLRRAMGKKIKEEMDKQCERFVQGAVENKIDKKLAERIFDLMAKFAEYGFNKSHSAAYALISYQTAFMKANYPEEFMAALLSSEMTNPDKITLYIEESNKMGIKILPPDVNQSYATFTVADKNIRFGLNAVKNVGSAAVEAIIDARNKKEAFTSLHDFALKVDLRQVNRKVMESLIKCGAFDSFGFKRSQLFASIDKAIERASSEQQDQLVGQFSLFDAGDEADSIFVQEEEMPDIPEWDSVVMLQYEKEYLGFFVTGHPLDQYKSVFDRFVLTPLSSLKEIKKPQPVTVAGILTNVKVTLTKRGNEKMAITKLEDYTDSMDVLVYPKTYLDCAEHIFADSVVLVSGQFDPNEENPKIVAETVTALKDVYAKKMSALKIELNRDILADESLQQLLKVISNHPGNCPLYFTLNYDDEYCCNIQAGKKYSVMPGEYLFNELSGFVDQSGIRIKL</sequence>
<keyword evidence="6" id="KW-0235">DNA replication</keyword>
<dbReference type="InterPro" id="IPR003141">
    <property type="entry name" value="Pol/His_phosphatase_N"/>
</dbReference>
<dbReference type="AlphaFoldDB" id="A0A3A4QZT1"/>